<dbReference type="Proteomes" id="UP000036403">
    <property type="component" value="Unassembled WGS sequence"/>
</dbReference>
<dbReference type="AlphaFoldDB" id="A0A0J7KJ29"/>
<dbReference type="PaxDb" id="67767-A0A0J7KJ29"/>
<feature type="signal peptide" evidence="1">
    <location>
        <begin position="1"/>
        <end position="19"/>
    </location>
</feature>
<accession>A0A0J7KJ29</accession>
<organism evidence="2 3">
    <name type="scientific">Lasius niger</name>
    <name type="common">Black garden ant</name>
    <dbReference type="NCBI Taxonomy" id="67767"/>
    <lineage>
        <taxon>Eukaryota</taxon>
        <taxon>Metazoa</taxon>
        <taxon>Ecdysozoa</taxon>
        <taxon>Arthropoda</taxon>
        <taxon>Hexapoda</taxon>
        <taxon>Insecta</taxon>
        <taxon>Pterygota</taxon>
        <taxon>Neoptera</taxon>
        <taxon>Endopterygota</taxon>
        <taxon>Hymenoptera</taxon>
        <taxon>Apocrita</taxon>
        <taxon>Aculeata</taxon>
        <taxon>Formicoidea</taxon>
        <taxon>Formicidae</taxon>
        <taxon>Formicinae</taxon>
        <taxon>Lasius</taxon>
        <taxon>Lasius</taxon>
    </lineage>
</organism>
<protein>
    <submittedName>
        <fullName evidence="2">N-acetylglucosamine-6-phosphate deacetylase</fullName>
    </submittedName>
</protein>
<name>A0A0J7KJ29_LASNI</name>
<proteinExistence type="predicted"/>
<sequence length="565" mass="63867">MRQGWLTLITLTIAGTIAGAEILHQINDASRSDINDFLKNVPPEIGFKYSSVSPAITIQGMNIRDASFHLGTTQFFFKNLCLGHPHIEENILKFSSFTMDHAKIVSEENIFSSRKGILRNFEIVPSSSKNKKWDELVFDENTLEENQGFAPTLPESKKIVASFFHRLSNHTPGLSNIRFGRVQFEKVKIERRFSSPASQAHAQPIRMSRKTRFVLPESPRTQEIRSLIKKDGFIIPTLSVANINIEGYGTGAHPVASLRNFEMQIFYNLLSKNLRNPNDEIRKLTLSLDEGESHEGGNLLQRPGRDEMIAARQFWDNPEKFFNTAPYGLTLLGLHGTLQAPDIPQRSFYIPKITGERRLSSVNDRWAFKSYFDFSGIEANLNNWPKLPEDLTASFNTHGPSVKITSLSVPKDATPTSPASWVSKLTVDVAVDKQNQVKASFALRYPPVTKEIFQNGEQRLAWEKNLQMSNLSAAFSGRELPTLLCASWQSLKETDTVSFKQMLEILHDHSANRPDLENIVEWMSSPQKRSLQATFNLSNFWEWNALPPKEGLGNLPLTEAKIKPL</sequence>
<dbReference type="EMBL" id="LBMM01006906">
    <property type="protein sequence ID" value="KMQ90211.1"/>
    <property type="molecule type" value="Genomic_DNA"/>
</dbReference>
<feature type="chain" id="PRO_5005290116" evidence="1">
    <location>
        <begin position="20"/>
        <end position="565"/>
    </location>
</feature>
<evidence type="ECO:0000313" key="3">
    <source>
        <dbReference type="Proteomes" id="UP000036403"/>
    </source>
</evidence>
<comment type="caution">
    <text evidence="2">The sequence shown here is derived from an EMBL/GenBank/DDBJ whole genome shotgun (WGS) entry which is preliminary data.</text>
</comment>
<keyword evidence="1" id="KW-0732">Signal</keyword>
<evidence type="ECO:0000313" key="2">
    <source>
        <dbReference type="EMBL" id="KMQ90211.1"/>
    </source>
</evidence>
<keyword evidence="3" id="KW-1185">Reference proteome</keyword>
<evidence type="ECO:0000256" key="1">
    <source>
        <dbReference type="SAM" id="SignalP"/>
    </source>
</evidence>
<gene>
    <name evidence="2" type="ORF">RF55_10046</name>
</gene>
<reference evidence="2 3" key="1">
    <citation type="submission" date="2015-04" db="EMBL/GenBank/DDBJ databases">
        <title>Lasius niger genome sequencing.</title>
        <authorList>
            <person name="Konorov E.A."/>
            <person name="Nikitin M.A."/>
            <person name="Kirill M.V."/>
            <person name="Chang P."/>
        </authorList>
    </citation>
    <scope>NUCLEOTIDE SEQUENCE [LARGE SCALE GENOMIC DNA]</scope>
    <source>
        <tissue evidence="2">Whole</tissue>
    </source>
</reference>